<dbReference type="InterPro" id="IPR011006">
    <property type="entry name" value="CheY-like_superfamily"/>
</dbReference>
<comment type="caution">
    <text evidence="7">The sequence shown here is derived from an EMBL/GenBank/DDBJ whole genome shotgun (WGS) entry which is preliminary data.</text>
</comment>
<keyword evidence="2" id="KW-0418">Kinase</keyword>
<evidence type="ECO:0000256" key="5">
    <source>
        <dbReference type="SAM" id="MobiDB-lite"/>
    </source>
</evidence>
<evidence type="ECO:0000313" key="7">
    <source>
        <dbReference type="EMBL" id="RYC00898.1"/>
    </source>
</evidence>
<dbReference type="Pfam" id="PF03861">
    <property type="entry name" value="ANTAR"/>
    <property type="match status" value="1"/>
</dbReference>
<dbReference type="AlphaFoldDB" id="A0A4V1RMD0"/>
<dbReference type="InterPro" id="IPR003018">
    <property type="entry name" value="GAF"/>
</dbReference>
<dbReference type="Proteomes" id="UP000293291">
    <property type="component" value="Unassembled WGS sequence"/>
</dbReference>
<evidence type="ECO:0000256" key="3">
    <source>
        <dbReference type="ARBA" id="ARBA00023015"/>
    </source>
</evidence>
<evidence type="ECO:0000256" key="1">
    <source>
        <dbReference type="ARBA" id="ARBA00022679"/>
    </source>
</evidence>
<dbReference type="SUPFAM" id="SSF52172">
    <property type="entry name" value="CheY-like"/>
    <property type="match status" value="1"/>
</dbReference>
<evidence type="ECO:0000259" key="6">
    <source>
        <dbReference type="PROSITE" id="PS50921"/>
    </source>
</evidence>
<proteinExistence type="predicted"/>
<dbReference type="OrthoDB" id="7466251at2"/>
<dbReference type="Gene3D" id="3.30.450.40">
    <property type="match status" value="1"/>
</dbReference>
<dbReference type="Gene3D" id="1.10.10.10">
    <property type="entry name" value="Winged helix-like DNA-binding domain superfamily/Winged helix DNA-binding domain"/>
    <property type="match status" value="1"/>
</dbReference>
<evidence type="ECO:0000256" key="4">
    <source>
        <dbReference type="ARBA" id="ARBA00023163"/>
    </source>
</evidence>
<dbReference type="SMART" id="SM01012">
    <property type="entry name" value="ANTAR"/>
    <property type="match status" value="1"/>
</dbReference>
<keyword evidence="4" id="KW-0804">Transcription</keyword>
<feature type="region of interest" description="Disordered" evidence="5">
    <location>
        <begin position="1"/>
        <end position="23"/>
    </location>
</feature>
<dbReference type="GO" id="GO:0016301">
    <property type="term" value="F:kinase activity"/>
    <property type="evidence" value="ECO:0007669"/>
    <property type="project" value="UniProtKB-KW"/>
</dbReference>
<dbReference type="InterPro" id="IPR029016">
    <property type="entry name" value="GAF-like_dom_sf"/>
</dbReference>
<reference evidence="7 8" key="1">
    <citation type="submission" date="2019-01" db="EMBL/GenBank/DDBJ databases">
        <title>Novel species of Nocardioides.</title>
        <authorList>
            <person name="Liu Q."/>
            <person name="Xin Y.-H."/>
        </authorList>
    </citation>
    <scope>NUCLEOTIDE SEQUENCE [LARGE SCALE GENOMIC DNA]</scope>
    <source>
        <strain evidence="7 8">CGMCC 4.6875</strain>
    </source>
</reference>
<accession>A0A4V1RMD0</accession>
<dbReference type="GO" id="GO:0003723">
    <property type="term" value="F:RNA binding"/>
    <property type="evidence" value="ECO:0007669"/>
    <property type="project" value="InterPro"/>
</dbReference>
<dbReference type="Pfam" id="PF13185">
    <property type="entry name" value="GAF_2"/>
    <property type="match status" value="1"/>
</dbReference>
<evidence type="ECO:0000313" key="8">
    <source>
        <dbReference type="Proteomes" id="UP000293291"/>
    </source>
</evidence>
<keyword evidence="1" id="KW-0808">Transferase</keyword>
<dbReference type="EMBL" id="SDWU01000013">
    <property type="protein sequence ID" value="RYC00898.1"/>
    <property type="molecule type" value="Genomic_DNA"/>
</dbReference>
<keyword evidence="8" id="KW-1185">Reference proteome</keyword>
<evidence type="ECO:0000256" key="2">
    <source>
        <dbReference type="ARBA" id="ARBA00022777"/>
    </source>
</evidence>
<dbReference type="InterPro" id="IPR005561">
    <property type="entry name" value="ANTAR"/>
</dbReference>
<dbReference type="InterPro" id="IPR012074">
    <property type="entry name" value="GAF_ANTAR"/>
</dbReference>
<dbReference type="SUPFAM" id="SSF55781">
    <property type="entry name" value="GAF domain-like"/>
    <property type="match status" value="1"/>
</dbReference>
<keyword evidence="3" id="KW-0805">Transcription regulation</keyword>
<dbReference type="SMART" id="SM00065">
    <property type="entry name" value="GAF"/>
    <property type="match status" value="1"/>
</dbReference>
<dbReference type="PIRSF" id="PIRSF036625">
    <property type="entry name" value="GAF_ANTAR"/>
    <property type="match status" value="1"/>
</dbReference>
<dbReference type="PROSITE" id="PS50921">
    <property type="entry name" value="ANTAR"/>
    <property type="match status" value="1"/>
</dbReference>
<gene>
    <name evidence="7" type="ORF">EUA07_12900</name>
</gene>
<feature type="compositionally biased region" description="Basic and acidic residues" evidence="5">
    <location>
        <begin position="1"/>
        <end position="14"/>
    </location>
</feature>
<dbReference type="InterPro" id="IPR036388">
    <property type="entry name" value="WH-like_DNA-bd_sf"/>
</dbReference>
<organism evidence="7 8">
    <name type="scientific">Nocardioides ganghwensis</name>
    <dbReference type="NCBI Taxonomy" id="252230"/>
    <lineage>
        <taxon>Bacteria</taxon>
        <taxon>Bacillati</taxon>
        <taxon>Actinomycetota</taxon>
        <taxon>Actinomycetes</taxon>
        <taxon>Propionibacteriales</taxon>
        <taxon>Nocardioidaceae</taxon>
        <taxon>Nocardioides</taxon>
    </lineage>
</organism>
<name>A0A4V1RMD0_9ACTN</name>
<protein>
    <submittedName>
        <fullName evidence="7">ANTAR domain-containing protein</fullName>
    </submittedName>
</protein>
<sequence length="247" mass="26804">MTPEDVVRGPDVDHAAVVPPSDDFRNELADAAREMQDDDSPKEAMERAVKIATQIIPGCQAAGICVVHRGERIDTHAASDDLVREIDALQHELSEGPCLDALREDHTVVSDDLATDARWPQWGPRVVQQLGLASSVSYRLYSTDKDLGALNLYGAEVSAFTAEDVADGLALAAHVGVALAAAQQVEHLEYALRGRTVTGQATGILMERFDLSPDRAFSVLSRLSQQKNVKLREIAEQIVTTRTLPTV</sequence>
<feature type="domain" description="ANTAR" evidence="6">
    <location>
        <begin position="178"/>
        <end position="239"/>
    </location>
</feature>